<gene>
    <name evidence="2" type="ORF">IAD15_03340</name>
</gene>
<evidence type="ECO:0000313" key="2">
    <source>
        <dbReference type="EMBL" id="HIU13085.1"/>
    </source>
</evidence>
<proteinExistence type="predicted"/>
<sequence>MQKLPLIPFELSEWKKAKVQLNYHISVAKTNYSVPYEYVGKYVDVKPTNSSVTVFYKSNQICSHKRLYGRVNQYSTEESHMPENHQLFQ</sequence>
<comment type="caution">
    <text evidence="2">The sequence shown here is derived from an EMBL/GenBank/DDBJ whole genome shotgun (WGS) entry which is preliminary data.</text>
</comment>
<name>A0A9D1HLW3_9FIRM</name>
<evidence type="ECO:0000313" key="3">
    <source>
        <dbReference type="Proteomes" id="UP000824175"/>
    </source>
</evidence>
<evidence type="ECO:0000259" key="1">
    <source>
        <dbReference type="Pfam" id="PF22483"/>
    </source>
</evidence>
<accession>A0A9D1HLW3</accession>
<dbReference type="EMBL" id="DVMJ01000022">
    <property type="protein sequence ID" value="HIU13085.1"/>
    <property type="molecule type" value="Genomic_DNA"/>
</dbReference>
<reference evidence="2" key="1">
    <citation type="submission" date="2020-10" db="EMBL/GenBank/DDBJ databases">
        <authorList>
            <person name="Gilroy R."/>
        </authorList>
    </citation>
    <scope>NUCLEOTIDE SEQUENCE</scope>
    <source>
        <strain evidence="2">CHK195-11698</strain>
    </source>
</reference>
<dbReference type="Proteomes" id="UP000824175">
    <property type="component" value="Unassembled WGS sequence"/>
</dbReference>
<dbReference type="AlphaFoldDB" id="A0A9D1HLW3"/>
<organism evidence="2 3">
    <name type="scientific">Candidatus Fimiplasma intestinipullorum</name>
    <dbReference type="NCBI Taxonomy" id="2840825"/>
    <lineage>
        <taxon>Bacteria</taxon>
        <taxon>Bacillati</taxon>
        <taxon>Bacillota</taxon>
        <taxon>Clostridia</taxon>
        <taxon>Eubacteriales</taxon>
        <taxon>Candidatus Fimiplasma</taxon>
    </lineage>
</organism>
<feature type="domain" description="Transposase for insertion sequence element IS21-like C-terminal" evidence="1">
    <location>
        <begin position="4"/>
        <end position="72"/>
    </location>
</feature>
<reference evidence="2" key="2">
    <citation type="journal article" date="2021" name="PeerJ">
        <title>Extensive microbial diversity within the chicken gut microbiome revealed by metagenomics and culture.</title>
        <authorList>
            <person name="Gilroy R."/>
            <person name="Ravi A."/>
            <person name="Getino M."/>
            <person name="Pursley I."/>
            <person name="Horton D.L."/>
            <person name="Alikhan N.F."/>
            <person name="Baker D."/>
            <person name="Gharbi K."/>
            <person name="Hall N."/>
            <person name="Watson M."/>
            <person name="Adriaenssens E.M."/>
            <person name="Foster-Nyarko E."/>
            <person name="Jarju S."/>
            <person name="Secka A."/>
            <person name="Antonio M."/>
            <person name="Oren A."/>
            <person name="Chaudhuri R.R."/>
            <person name="La Ragione R."/>
            <person name="Hildebrand F."/>
            <person name="Pallen M.J."/>
        </authorList>
    </citation>
    <scope>NUCLEOTIDE SEQUENCE</scope>
    <source>
        <strain evidence="2">CHK195-11698</strain>
    </source>
</reference>
<dbReference type="InterPro" id="IPR054353">
    <property type="entry name" value="IstA-like_C"/>
</dbReference>
<dbReference type="Pfam" id="PF22483">
    <property type="entry name" value="Mu-transpos_C_2"/>
    <property type="match status" value="1"/>
</dbReference>
<protein>
    <recommendedName>
        <fullName evidence="1">Transposase for insertion sequence element IS21-like C-terminal domain-containing protein</fullName>
    </recommendedName>
</protein>